<dbReference type="Proteomes" id="UP001595872">
    <property type="component" value="Unassembled WGS sequence"/>
</dbReference>
<dbReference type="CDD" id="cd11031">
    <property type="entry name" value="Cyp158A-like"/>
    <property type="match status" value="1"/>
</dbReference>
<dbReference type="PANTHER" id="PTHR46696">
    <property type="entry name" value="P450, PUTATIVE (EUROFUNG)-RELATED"/>
    <property type="match status" value="1"/>
</dbReference>
<dbReference type="InterPro" id="IPR001128">
    <property type="entry name" value="Cyt_P450"/>
</dbReference>
<dbReference type="InterPro" id="IPR036396">
    <property type="entry name" value="Cyt_P450_sf"/>
</dbReference>
<dbReference type="Pfam" id="PF00067">
    <property type="entry name" value="p450"/>
    <property type="match status" value="2"/>
</dbReference>
<keyword evidence="2" id="KW-0349">Heme</keyword>
<name>A0ABV9TWC0_9ACTN</name>
<keyword evidence="2" id="KW-0560">Oxidoreductase</keyword>
<reference evidence="5" key="1">
    <citation type="journal article" date="2019" name="Int. J. Syst. Evol. Microbiol.">
        <title>The Global Catalogue of Microorganisms (GCM) 10K type strain sequencing project: providing services to taxonomists for standard genome sequencing and annotation.</title>
        <authorList>
            <consortium name="The Broad Institute Genomics Platform"/>
            <consortium name="The Broad Institute Genome Sequencing Center for Infectious Disease"/>
            <person name="Wu L."/>
            <person name="Ma J."/>
        </authorList>
    </citation>
    <scope>NUCLEOTIDE SEQUENCE [LARGE SCALE GENOMIC DNA]</scope>
    <source>
        <strain evidence="5">KLKA75</strain>
    </source>
</reference>
<dbReference type="PRINTS" id="PR00385">
    <property type="entry name" value="P450"/>
</dbReference>
<keyword evidence="2" id="KW-0408">Iron</keyword>
<evidence type="ECO:0000313" key="4">
    <source>
        <dbReference type="EMBL" id="MFC4907979.1"/>
    </source>
</evidence>
<sequence>MRAFPFEDESEPHRRQADDPLAPVRLPSGDEALVAVRHADVRQVYGDPRFSRELHYPGAPRLLRGTDVGDDPSALINMDPPRHTRLRRLASGAFTPRRIAAWRPRAQRIADDLVDAMRSPSDLVAAFAFPLPIRIITELLGVPPEDWDRFRVWSDAFLSTSDQGADERAEAGRAFSRYVAELIAERRAHPSDGLVDALIEARDGGEAMSERELLRMVVGLIVAGHETTATVIARGALTLLAEPDRYAALVADPESVPTAVEEILRWDVPGDGGMLRVALEDVELPSGRVAKGQAVMPLSAAANRDPEVFDRADRFDQTREECPHLTFGQGPHYCLGANLARMELQVAFGTLARRLPGLALAEPADAIPWRSGLMVRRPERLPVTF</sequence>
<keyword evidence="2" id="KW-0503">Monooxygenase</keyword>
<dbReference type="PANTHER" id="PTHR46696:SF1">
    <property type="entry name" value="CYTOCHROME P450 YJIB-RELATED"/>
    <property type="match status" value="1"/>
</dbReference>
<dbReference type="PRINTS" id="PR00359">
    <property type="entry name" value="BP450"/>
</dbReference>
<evidence type="ECO:0000256" key="1">
    <source>
        <dbReference type="ARBA" id="ARBA00010617"/>
    </source>
</evidence>
<comment type="caution">
    <text evidence="4">The sequence shown here is derived from an EMBL/GenBank/DDBJ whole genome shotgun (WGS) entry which is preliminary data.</text>
</comment>
<dbReference type="InterPro" id="IPR017972">
    <property type="entry name" value="Cyt_P450_CS"/>
</dbReference>
<gene>
    <name evidence="4" type="ORF">ACFPCY_11655</name>
</gene>
<feature type="region of interest" description="Disordered" evidence="3">
    <location>
        <begin position="1"/>
        <end position="25"/>
    </location>
</feature>
<evidence type="ECO:0000313" key="5">
    <source>
        <dbReference type="Proteomes" id="UP001595872"/>
    </source>
</evidence>
<keyword evidence="2" id="KW-0479">Metal-binding</keyword>
<dbReference type="InterPro" id="IPR002397">
    <property type="entry name" value="Cyt_P450_B"/>
</dbReference>
<evidence type="ECO:0000256" key="2">
    <source>
        <dbReference type="RuleBase" id="RU000461"/>
    </source>
</evidence>
<proteinExistence type="inferred from homology"/>
<accession>A0ABV9TWC0</accession>
<comment type="similarity">
    <text evidence="1 2">Belongs to the cytochrome P450 family.</text>
</comment>
<feature type="compositionally biased region" description="Acidic residues" evidence="3">
    <location>
        <begin position="1"/>
        <end position="10"/>
    </location>
</feature>
<protein>
    <submittedName>
        <fullName evidence="4">Cytochrome P450</fullName>
    </submittedName>
</protein>
<keyword evidence="5" id="KW-1185">Reference proteome</keyword>
<dbReference type="SUPFAM" id="SSF48264">
    <property type="entry name" value="Cytochrome P450"/>
    <property type="match status" value="1"/>
</dbReference>
<dbReference type="Gene3D" id="1.10.630.10">
    <property type="entry name" value="Cytochrome P450"/>
    <property type="match status" value="1"/>
</dbReference>
<dbReference type="RefSeq" id="WP_378254211.1">
    <property type="nucleotide sequence ID" value="NZ_JBHSIT010000003.1"/>
</dbReference>
<evidence type="ECO:0000256" key="3">
    <source>
        <dbReference type="SAM" id="MobiDB-lite"/>
    </source>
</evidence>
<organism evidence="4 5">
    <name type="scientific">Actinomadura gamaensis</name>
    <dbReference type="NCBI Taxonomy" id="1763541"/>
    <lineage>
        <taxon>Bacteria</taxon>
        <taxon>Bacillati</taxon>
        <taxon>Actinomycetota</taxon>
        <taxon>Actinomycetes</taxon>
        <taxon>Streptosporangiales</taxon>
        <taxon>Thermomonosporaceae</taxon>
        <taxon>Actinomadura</taxon>
    </lineage>
</organism>
<dbReference type="PROSITE" id="PS00086">
    <property type="entry name" value="CYTOCHROME_P450"/>
    <property type="match status" value="1"/>
</dbReference>
<dbReference type="EMBL" id="JBHSIT010000003">
    <property type="protein sequence ID" value="MFC4907979.1"/>
    <property type="molecule type" value="Genomic_DNA"/>
</dbReference>